<dbReference type="AlphaFoldDB" id="A0A366H953"/>
<sequence length="94" mass="10442">MSEQTIYPEILARIALKDTPSMVTVIHEIHRSLANHDAEQVGKVVAAFSGELVSAFREATVAISELQEGWDDLLTRLAEAESAQPKRTPSRKRK</sequence>
<dbReference type="Proteomes" id="UP000253628">
    <property type="component" value="Unassembled WGS sequence"/>
</dbReference>
<evidence type="ECO:0000313" key="1">
    <source>
        <dbReference type="EMBL" id="RBP38799.1"/>
    </source>
</evidence>
<protein>
    <submittedName>
        <fullName evidence="1">Uncharacterized protein</fullName>
    </submittedName>
</protein>
<name>A0A366H953_9BURK</name>
<dbReference type="RefSeq" id="WP_113933588.1">
    <property type="nucleotide sequence ID" value="NZ_JACCEU010000007.1"/>
</dbReference>
<organism evidence="1 2">
    <name type="scientific">Eoetvoesiella caeni</name>
    <dbReference type="NCBI Taxonomy" id="645616"/>
    <lineage>
        <taxon>Bacteria</taxon>
        <taxon>Pseudomonadati</taxon>
        <taxon>Pseudomonadota</taxon>
        <taxon>Betaproteobacteria</taxon>
        <taxon>Burkholderiales</taxon>
        <taxon>Alcaligenaceae</taxon>
        <taxon>Eoetvoesiella</taxon>
    </lineage>
</organism>
<reference evidence="1 2" key="1">
    <citation type="submission" date="2018-06" db="EMBL/GenBank/DDBJ databases">
        <title>Genomic Encyclopedia of Type Strains, Phase IV (KMG-IV): sequencing the most valuable type-strain genomes for metagenomic binning, comparative biology and taxonomic classification.</title>
        <authorList>
            <person name="Goeker M."/>
        </authorList>
    </citation>
    <scope>NUCLEOTIDE SEQUENCE [LARGE SCALE GENOMIC DNA]</scope>
    <source>
        <strain evidence="1 2">DSM 25520</strain>
    </source>
</reference>
<proteinExistence type="predicted"/>
<accession>A0A366H953</accession>
<comment type="caution">
    <text evidence="1">The sequence shown here is derived from an EMBL/GenBank/DDBJ whole genome shotgun (WGS) entry which is preliminary data.</text>
</comment>
<gene>
    <name evidence="1" type="ORF">DFR37_10691</name>
</gene>
<dbReference type="EMBL" id="QNRQ01000006">
    <property type="protein sequence ID" value="RBP38799.1"/>
    <property type="molecule type" value="Genomic_DNA"/>
</dbReference>
<evidence type="ECO:0000313" key="2">
    <source>
        <dbReference type="Proteomes" id="UP000253628"/>
    </source>
</evidence>
<keyword evidence="2" id="KW-1185">Reference proteome</keyword>